<feature type="domain" description="HAMP" evidence="6">
    <location>
        <begin position="302"/>
        <end position="355"/>
    </location>
</feature>
<dbReference type="InterPro" id="IPR010559">
    <property type="entry name" value="Sig_transdc_His_kin_internal"/>
</dbReference>
<evidence type="ECO:0000256" key="4">
    <source>
        <dbReference type="ARBA" id="ARBA00022777"/>
    </source>
</evidence>
<keyword evidence="5" id="KW-1133">Transmembrane helix</keyword>
<feature type="transmembrane region" description="Helical" evidence="5">
    <location>
        <begin position="20"/>
        <end position="42"/>
    </location>
</feature>
<comment type="caution">
    <text evidence="7">The sequence shown here is derived from an EMBL/GenBank/DDBJ whole genome shotgun (WGS) entry which is preliminary data.</text>
</comment>
<keyword evidence="2" id="KW-0597">Phosphoprotein</keyword>
<dbReference type="Proteomes" id="UP001470752">
    <property type="component" value="Unassembled WGS sequence"/>
</dbReference>
<dbReference type="SUPFAM" id="SSF158472">
    <property type="entry name" value="HAMP domain-like"/>
    <property type="match status" value="1"/>
</dbReference>
<keyword evidence="4 7" id="KW-0418">Kinase</keyword>
<keyword evidence="8" id="KW-1185">Reference proteome</keyword>
<evidence type="ECO:0000259" key="6">
    <source>
        <dbReference type="PROSITE" id="PS50885"/>
    </source>
</evidence>
<evidence type="ECO:0000256" key="3">
    <source>
        <dbReference type="ARBA" id="ARBA00022679"/>
    </source>
</evidence>
<dbReference type="PROSITE" id="PS50885">
    <property type="entry name" value="HAMP"/>
    <property type="match status" value="1"/>
</dbReference>
<protein>
    <submittedName>
        <fullName evidence="7">Histidine kinase</fullName>
    </submittedName>
</protein>
<dbReference type="PANTHER" id="PTHR34220">
    <property type="entry name" value="SENSOR HISTIDINE KINASE YPDA"/>
    <property type="match status" value="1"/>
</dbReference>
<dbReference type="InterPro" id="IPR003660">
    <property type="entry name" value="HAMP_dom"/>
</dbReference>
<dbReference type="PANTHER" id="PTHR34220:SF7">
    <property type="entry name" value="SENSOR HISTIDINE KINASE YPDA"/>
    <property type="match status" value="1"/>
</dbReference>
<dbReference type="Pfam" id="PF00672">
    <property type="entry name" value="HAMP"/>
    <property type="match status" value="1"/>
</dbReference>
<sequence>MKKFSFKKQLFLQSTAVRIILLIIALLMPFNVITIVLMRMTVSNAQRQVEKEIQNALDMNVFNFTQQLQNVSRREIYLCINSENSEFQELSTALDSLNNVKKGNLIRKVVQDADDLRQEHSIADLVWFSFPQNGYVVTSGAPGIQSDAYLELIDSVYDPGKGKGMQWSVDTLDDTMVLYGSATWNKIHCGILLNLERTLPKLGQSENKDGKIVFFTNTEETIFSQEGTDFFSDTGLSLEQLKNSRDYQVYLSPIDDFGVTMVEINKRESTFGSLPVPIQVLEVISLILVFLSMPILLFFERRWLIHPLKRLTGAIEIIEKGDLDYRIEENCKSMEFSQINKSFNRMMDQVSDLKIHVYEIQLEKQQIKMKFLSQQIQPHFILNTLNILYSYEQEEYPLIQKMILLLSRYFRYIVNANSDFVTLKEEMDHIRNYFDIQQVRYPETFFAMVEYDEEIEDCLVPPLLIQNFAENSIKHSIRIGNHIDIFVIAQKYDEEHLRIRMLDTGEGINETTLEKIKLFQETGEHQPGLGIGIQNAIERLKVLYGLNTSFEIGRDEPHGTRISIILPIHHAEDEDED</sequence>
<keyword evidence="3" id="KW-0808">Transferase</keyword>
<keyword evidence="5" id="KW-0812">Transmembrane</keyword>
<dbReference type="Pfam" id="PF02518">
    <property type="entry name" value="HATPase_c"/>
    <property type="match status" value="1"/>
</dbReference>
<dbReference type="Pfam" id="PF06580">
    <property type="entry name" value="His_kinase"/>
    <property type="match status" value="1"/>
</dbReference>
<reference evidence="7 8" key="1">
    <citation type="submission" date="2024-04" db="EMBL/GenBank/DDBJ databases">
        <title>Human intestinal bacterial collection.</title>
        <authorList>
            <person name="Pauvert C."/>
            <person name="Hitch T.C.A."/>
            <person name="Clavel T."/>
        </authorList>
    </citation>
    <scope>NUCLEOTIDE SEQUENCE [LARGE SCALE GENOMIC DNA]</scope>
    <source>
        <strain evidence="7 8">CLA-AA-H161</strain>
    </source>
</reference>
<dbReference type="InterPro" id="IPR036890">
    <property type="entry name" value="HATPase_C_sf"/>
</dbReference>
<dbReference type="GO" id="GO:0016301">
    <property type="term" value="F:kinase activity"/>
    <property type="evidence" value="ECO:0007669"/>
    <property type="project" value="UniProtKB-KW"/>
</dbReference>
<accession>A0ABV1CK33</accession>
<dbReference type="Gene3D" id="6.10.340.10">
    <property type="match status" value="1"/>
</dbReference>
<evidence type="ECO:0000313" key="7">
    <source>
        <dbReference type="EMBL" id="MEQ2412745.1"/>
    </source>
</evidence>
<proteinExistence type="predicted"/>
<dbReference type="RefSeq" id="WP_349083059.1">
    <property type="nucleotide sequence ID" value="NZ_JBBNFW010000144.1"/>
</dbReference>
<dbReference type="SUPFAM" id="SSF55874">
    <property type="entry name" value="ATPase domain of HSP90 chaperone/DNA topoisomerase II/histidine kinase"/>
    <property type="match status" value="1"/>
</dbReference>
<evidence type="ECO:0000256" key="1">
    <source>
        <dbReference type="ARBA" id="ARBA00004370"/>
    </source>
</evidence>
<dbReference type="Gene3D" id="3.30.565.10">
    <property type="entry name" value="Histidine kinase-like ATPase, C-terminal domain"/>
    <property type="match status" value="1"/>
</dbReference>
<dbReference type="SMART" id="SM00304">
    <property type="entry name" value="HAMP"/>
    <property type="match status" value="1"/>
</dbReference>
<feature type="transmembrane region" description="Helical" evidence="5">
    <location>
        <begin position="276"/>
        <end position="299"/>
    </location>
</feature>
<organism evidence="7 8">
    <name type="scientific">Blautia acetigignens</name>
    <dbReference type="NCBI Taxonomy" id="2981783"/>
    <lineage>
        <taxon>Bacteria</taxon>
        <taxon>Bacillati</taxon>
        <taxon>Bacillota</taxon>
        <taxon>Clostridia</taxon>
        <taxon>Lachnospirales</taxon>
        <taxon>Lachnospiraceae</taxon>
        <taxon>Blautia</taxon>
    </lineage>
</organism>
<dbReference type="InterPro" id="IPR003594">
    <property type="entry name" value="HATPase_dom"/>
</dbReference>
<gene>
    <name evidence="7" type="ORF">AAAX94_06880</name>
</gene>
<keyword evidence="5" id="KW-0472">Membrane</keyword>
<evidence type="ECO:0000256" key="2">
    <source>
        <dbReference type="ARBA" id="ARBA00022553"/>
    </source>
</evidence>
<name>A0ABV1CK33_9FIRM</name>
<dbReference type="EMBL" id="JBBNFW010000144">
    <property type="protein sequence ID" value="MEQ2412745.1"/>
    <property type="molecule type" value="Genomic_DNA"/>
</dbReference>
<evidence type="ECO:0000313" key="8">
    <source>
        <dbReference type="Proteomes" id="UP001470752"/>
    </source>
</evidence>
<dbReference type="CDD" id="cd06225">
    <property type="entry name" value="HAMP"/>
    <property type="match status" value="1"/>
</dbReference>
<dbReference type="InterPro" id="IPR050640">
    <property type="entry name" value="Bact_2-comp_sensor_kinase"/>
</dbReference>
<evidence type="ECO:0000256" key="5">
    <source>
        <dbReference type="SAM" id="Phobius"/>
    </source>
</evidence>
<comment type="subcellular location">
    <subcellularLocation>
        <location evidence="1">Membrane</location>
    </subcellularLocation>
</comment>